<organism evidence="1 2">
    <name type="scientific">Actinomadura fibrosa</name>
    <dbReference type="NCBI Taxonomy" id="111802"/>
    <lineage>
        <taxon>Bacteria</taxon>
        <taxon>Bacillati</taxon>
        <taxon>Actinomycetota</taxon>
        <taxon>Actinomycetes</taxon>
        <taxon>Streptosporangiales</taxon>
        <taxon>Thermomonosporaceae</taxon>
        <taxon>Actinomadura</taxon>
    </lineage>
</organism>
<reference evidence="2" key="1">
    <citation type="journal article" date="2019" name="Int. J. Syst. Evol. Microbiol.">
        <title>The Global Catalogue of Microorganisms (GCM) 10K type strain sequencing project: providing services to taxonomists for standard genome sequencing and annotation.</title>
        <authorList>
            <consortium name="The Broad Institute Genomics Platform"/>
            <consortium name="The Broad Institute Genome Sequencing Center for Infectious Disease"/>
            <person name="Wu L."/>
            <person name="Ma J."/>
        </authorList>
    </citation>
    <scope>NUCLEOTIDE SEQUENCE [LARGE SCALE GENOMIC DNA]</scope>
    <source>
        <strain evidence="2">JCM 9371</strain>
    </source>
</reference>
<evidence type="ECO:0008006" key="3">
    <source>
        <dbReference type="Google" id="ProtNLM"/>
    </source>
</evidence>
<evidence type="ECO:0000313" key="1">
    <source>
        <dbReference type="EMBL" id="MFD0689996.1"/>
    </source>
</evidence>
<sequence>MADGHGEGWFGVRCLFRDADAGLYEERITLWQARDHQEAIRLAEREAVDYAGALEGVTFIGLSQSFSLEAAPGHGSEVFSLMRESELSEDDYLTRFFDTGSERQGEL</sequence>
<proteinExistence type="predicted"/>
<evidence type="ECO:0000313" key="2">
    <source>
        <dbReference type="Proteomes" id="UP001597063"/>
    </source>
</evidence>
<keyword evidence="2" id="KW-1185">Reference proteome</keyword>
<dbReference type="RefSeq" id="WP_131759382.1">
    <property type="nucleotide sequence ID" value="NZ_CAACUY010000076.1"/>
</dbReference>
<dbReference type="EMBL" id="JBHTGP010000018">
    <property type="protein sequence ID" value="MFD0689996.1"/>
    <property type="molecule type" value="Genomic_DNA"/>
</dbReference>
<accession>A0ABW2Y0H5</accession>
<gene>
    <name evidence="1" type="ORF">ACFQZM_36285</name>
</gene>
<comment type="caution">
    <text evidence="1">The sequence shown here is derived from an EMBL/GenBank/DDBJ whole genome shotgun (WGS) entry which is preliminary data.</text>
</comment>
<name>A0ABW2Y0H5_9ACTN</name>
<protein>
    <recommendedName>
        <fullName evidence="3">DUF4288 domain-containing protein</fullName>
    </recommendedName>
</protein>
<dbReference type="Proteomes" id="UP001597063">
    <property type="component" value="Unassembled WGS sequence"/>
</dbReference>